<evidence type="ECO:0000256" key="2">
    <source>
        <dbReference type="ARBA" id="ARBA00022729"/>
    </source>
</evidence>
<keyword evidence="2 3" id="KW-0732">Signal</keyword>
<dbReference type="GO" id="GO:0043190">
    <property type="term" value="C:ATP-binding cassette (ABC) transporter complex"/>
    <property type="evidence" value="ECO:0007669"/>
    <property type="project" value="InterPro"/>
</dbReference>
<name>A0A1D8TP69_9CYAN</name>
<accession>A0A1D8TP69</accession>
<organism evidence="4 5">
    <name type="scientific">Moorena producens PAL-8-15-08-1</name>
    <dbReference type="NCBI Taxonomy" id="1458985"/>
    <lineage>
        <taxon>Bacteria</taxon>
        <taxon>Bacillati</taxon>
        <taxon>Cyanobacteriota</taxon>
        <taxon>Cyanophyceae</taxon>
        <taxon>Coleofasciculales</taxon>
        <taxon>Coleofasciculaceae</taxon>
        <taxon>Moorena</taxon>
    </lineage>
</organism>
<dbReference type="Pfam" id="PF12974">
    <property type="entry name" value="Phosphonate-bd"/>
    <property type="match status" value="1"/>
</dbReference>
<evidence type="ECO:0000313" key="4">
    <source>
        <dbReference type="EMBL" id="AOW99393.1"/>
    </source>
</evidence>
<reference evidence="5" key="1">
    <citation type="submission" date="2016-10" db="EMBL/GenBank/DDBJ databases">
        <title>Comparative genomics uncovers the prolific and rare metabolic potential of the cyanobacterial genus Moorea.</title>
        <authorList>
            <person name="Leao T."/>
            <person name="Castelao G."/>
            <person name="Korobeynikov A."/>
            <person name="Monroe E.A."/>
            <person name="Podell S."/>
            <person name="Glukhov E."/>
            <person name="Allen E."/>
            <person name="Gerwick W.H."/>
            <person name="Gerwick L."/>
        </authorList>
    </citation>
    <scope>NUCLEOTIDE SEQUENCE [LARGE SCALE GENOMIC DNA]</scope>
    <source>
        <strain evidence="5">PAL-8-15-08-1</strain>
    </source>
</reference>
<feature type="chain" id="PRO_5009438782" evidence="3">
    <location>
        <begin position="26"/>
        <end position="312"/>
    </location>
</feature>
<dbReference type="InterPro" id="IPR005770">
    <property type="entry name" value="PhnD"/>
</dbReference>
<dbReference type="SUPFAM" id="SSF53850">
    <property type="entry name" value="Periplasmic binding protein-like II"/>
    <property type="match status" value="1"/>
</dbReference>
<dbReference type="PROSITE" id="PS51257">
    <property type="entry name" value="PROKAR_LIPOPROTEIN"/>
    <property type="match status" value="1"/>
</dbReference>
<dbReference type="NCBIfam" id="TIGR01098">
    <property type="entry name" value="3A0109s03R"/>
    <property type="match status" value="1"/>
</dbReference>
<dbReference type="PANTHER" id="PTHR35841">
    <property type="entry name" value="PHOSPHONATES-BINDING PERIPLASMIC PROTEIN"/>
    <property type="match status" value="1"/>
</dbReference>
<dbReference type="KEGG" id="mpro:BJP34_07935"/>
<dbReference type="OrthoDB" id="9776786at2"/>
<dbReference type="EMBL" id="CP017599">
    <property type="protein sequence ID" value="AOW99393.1"/>
    <property type="molecule type" value="Genomic_DNA"/>
</dbReference>
<dbReference type="STRING" id="1458985.BJP34_07935"/>
<feature type="signal peptide" evidence="3">
    <location>
        <begin position="1"/>
        <end position="25"/>
    </location>
</feature>
<protein>
    <submittedName>
        <fullName evidence="4">Phosphate ABC transporter substrate-binding protein</fullName>
    </submittedName>
</protein>
<evidence type="ECO:0000256" key="3">
    <source>
        <dbReference type="SAM" id="SignalP"/>
    </source>
</evidence>
<sequence>MLTKLLGKVMLVGLLTSLVSCSQPAEQSNPSLEPSTISEDTKVIVLGDISKNPAKKIRRFQPLANYLAENLSQFDINAGEIKIASDFPTMINWLKEGEVHLYFDSLYPAMRINQESGAQPILRRWKRGDAEYHTIIFTMKDRGIKSLADLKGKKVAFDDRQSTSGYMLPMAYLIEAGLKPNEKGSASDVVAANEVGYIFSDDDENTIQWVISSKADAGAVDNQTFAQVPEDVRQAMTILAETEKVPRQVVMVPANMDPELLAQIKSILTTMDEDPKGKEVLTKFQKTAKFDEFPTLQGLDRMQQLYNIVENR</sequence>
<dbReference type="RefSeq" id="WP_070391877.1">
    <property type="nucleotide sequence ID" value="NZ_CP017599.1"/>
</dbReference>
<evidence type="ECO:0000313" key="5">
    <source>
        <dbReference type="Proteomes" id="UP000177870"/>
    </source>
</evidence>
<dbReference type="Proteomes" id="UP000177870">
    <property type="component" value="Chromosome"/>
</dbReference>
<dbReference type="Gene3D" id="3.40.190.10">
    <property type="entry name" value="Periplasmic binding protein-like II"/>
    <property type="match status" value="2"/>
</dbReference>
<dbReference type="GO" id="GO:0055085">
    <property type="term" value="P:transmembrane transport"/>
    <property type="evidence" value="ECO:0007669"/>
    <property type="project" value="InterPro"/>
</dbReference>
<comment type="similarity">
    <text evidence="1">Belongs to the phosphate/phosphite/phosphonate binding protein family.</text>
</comment>
<gene>
    <name evidence="4" type="ORF">BJP34_07935</name>
</gene>
<dbReference type="AlphaFoldDB" id="A0A1D8TP69"/>
<evidence type="ECO:0000256" key="1">
    <source>
        <dbReference type="ARBA" id="ARBA00007162"/>
    </source>
</evidence>
<dbReference type="PANTHER" id="PTHR35841:SF1">
    <property type="entry name" value="PHOSPHONATES-BINDING PERIPLASMIC PROTEIN"/>
    <property type="match status" value="1"/>
</dbReference>
<proteinExistence type="inferred from homology"/>